<dbReference type="KEGG" id="rpq:rpr22_CDS648"/>
<keyword evidence="1" id="KW-0812">Transmembrane</keyword>
<sequence length="42" mass="5160">MQNYLTLRYLSINMSITCNRKYYFLNLIYHIITNLSLFKLII</sequence>
<dbReference type="EMBL" id="CP001584">
    <property type="protein sequence ID" value="ADE30214.1"/>
    <property type="molecule type" value="Genomic_DNA"/>
</dbReference>
<name>D5AXS5_RICPP</name>
<organism evidence="2 3">
    <name type="scientific">Rickettsia prowazekii (strain Rp22)</name>
    <dbReference type="NCBI Taxonomy" id="449216"/>
    <lineage>
        <taxon>Bacteria</taxon>
        <taxon>Pseudomonadati</taxon>
        <taxon>Pseudomonadota</taxon>
        <taxon>Alphaproteobacteria</taxon>
        <taxon>Rickettsiales</taxon>
        <taxon>Rickettsiaceae</taxon>
        <taxon>Rickettsieae</taxon>
        <taxon>Rickettsia</taxon>
        <taxon>typhus group</taxon>
    </lineage>
</organism>
<proteinExistence type="predicted"/>
<keyword evidence="1" id="KW-0472">Membrane</keyword>
<reference evidence="2 3" key="1">
    <citation type="journal article" date="2010" name="Genome Res.">
        <title>Genomic, proteomic, and transcriptomic analysis of virulent and avirulent Rickettsia prowazekii reveals its adaptive mutation capabilities.</title>
        <authorList>
            <person name="Bechah Y."/>
            <person name="El Karkouri K."/>
            <person name="Mediannikov O."/>
            <person name="Leroy Q."/>
            <person name="Pelletier N."/>
            <person name="Robert C."/>
            <person name="Medigue C."/>
            <person name="Mege J.L."/>
            <person name="Raoult D."/>
        </authorList>
    </citation>
    <scope>NUCLEOTIDE SEQUENCE [LARGE SCALE GENOMIC DNA]</scope>
    <source>
        <strain evidence="2 3">Rp22</strain>
    </source>
</reference>
<dbReference type="HOGENOM" id="CLU_3257111_0_0_5"/>
<feature type="transmembrane region" description="Helical" evidence="1">
    <location>
        <begin position="21"/>
        <end position="41"/>
    </location>
</feature>
<gene>
    <name evidence="2" type="ordered locus">rpr22_CDS648</name>
</gene>
<dbReference type="AlphaFoldDB" id="D5AXS5"/>
<evidence type="ECO:0000313" key="2">
    <source>
        <dbReference type="EMBL" id="ADE30214.1"/>
    </source>
</evidence>
<accession>D5AXS5</accession>
<evidence type="ECO:0000256" key="1">
    <source>
        <dbReference type="SAM" id="Phobius"/>
    </source>
</evidence>
<evidence type="ECO:0000313" key="3">
    <source>
        <dbReference type="Proteomes" id="UP000006931"/>
    </source>
</evidence>
<keyword evidence="1" id="KW-1133">Transmembrane helix</keyword>
<protein>
    <submittedName>
        <fullName evidence="2">Uncharacterized protein</fullName>
    </submittedName>
</protein>
<dbReference type="Proteomes" id="UP000006931">
    <property type="component" value="Chromosome"/>
</dbReference>